<evidence type="ECO:0000313" key="2">
    <source>
        <dbReference type="Proteomes" id="UP000828390"/>
    </source>
</evidence>
<dbReference type="AlphaFoldDB" id="A0A9D4RRU3"/>
<comment type="caution">
    <text evidence="1">The sequence shown here is derived from an EMBL/GenBank/DDBJ whole genome shotgun (WGS) entry which is preliminary data.</text>
</comment>
<organism evidence="1 2">
    <name type="scientific">Dreissena polymorpha</name>
    <name type="common">Zebra mussel</name>
    <name type="synonym">Mytilus polymorpha</name>
    <dbReference type="NCBI Taxonomy" id="45954"/>
    <lineage>
        <taxon>Eukaryota</taxon>
        <taxon>Metazoa</taxon>
        <taxon>Spiralia</taxon>
        <taxon>Lophotrochozoa</taxon>
        <taxon>Mollusca</taxon>
        <taxon>Bivalvia</taxon>
        <taxon>Autobranchia</taxon>
        <taxon>Heteroconchia</taxon>
        <taxon>Euheterodonta</taxon>
        <taxon>Imparidentia</taxon>
        <taxon>Neoheterodontei</taxon>
        <taxon>Myida</taxon>
        <taxon>Dreissenoidea</taxon>
        <taxon>Dreissenidae</taxon>
        <taxon>Dreissena</taxon>
    </lineage>
</organism>
<name>A0A9D4RRU3_DREPO</name>
<reference evidence="1" key="1">
    <citation type="journal article" date="2019" name="bioRxiv">
        <title>The Genome of the Zebra Mussel, Dreissena polymorpha: A Resource for Invasive Species Research.</title>
        <authorList>
            <person name="McCartney M.A."/>
            <person name="Auch B."/>
            <person name="Kono T."/>
            <person name="Mallez S."/>
            <person name="Zhang Y."/>
            <person name="Obille A."/>
            <person name="Becker A."/>
            <person name="Abrahante J.E."/>
            <person name="Garbe J."/>
            <person name="Badalamenti J.P."/>
            <person name="Herman A."/>
            <person name="Mangelson H."/>
            <person name="Liachko I."/>
            <person name="Sullivan S."/>
            <person name="Sone E.D."/>
            <person name="Koren S."/>
            <person name="Silverstein K.A.T."/>
            <person name="Beckman K.B."/>
            <person name="Gohl D.M."/>
        </authorList>
    </citation>
    <scope>NUCLEOTIDE SEQUENCE</scope>
    <source>
        <strain evidence="1">Duluth1</strain>
        <tissue evidence="1">Whole animal</tissue>
    </source>
</reference>
<dbReference type="Proteomes" id="UP000828390">
    <property type="component" value="Unassembled WGS sequence"/>
</dbReference>
<dbReference type="EMBL" id="JAIWYP010000001">
    <property type="protein sequence ID" value="KAH3876658.1"/>
    <property type="molecule type" value="Genomic_DNA"/>
</dbReference>
<proteinExistence type="predicted"/>
<sequence length="59" mass="6128">MGQVACRSTLVMDGPQMYASLAIQGGHTQTNDILLFRAMVPGSGELSSTIKTGGVLCLT</sequence>
<reference evidence="1" key="2">
    <citation type="submission" date="2020-11" db="EMBL/GenBank/DDBJ databases">
        <authorList>
            <person name="McCartney M.A."/>
            <person name="Auch B."/>
            <person name="Kono T."/>
            <person name="Mallez S."/>
            <person name="Becker A."/>
            <person name="Gohl D.M."/>
            <person name="Silverstein K.A.T."/>
            <person name="Koren S."/>
            <person name="Bechman K.B."/>
            <person name="Herman A."/>
            <person name="Abrahante J.E."/>
            <person name="Garbe J."/>
        </authorList>
    </citation>
    <scope>NUCLEOTIDE SEQUENCE</scope>
    <source>
        <strain evidence="1">Duluth1</strain>
        <tissue evidence="1">Whole animal</tissue>
    </source>
</reference>
<accession>A0A9D4RRU3</accession>
<protein>
    <submittedName>
        <fullName evidence="1">Uncharacterized protein</fullName>
    </submittedName>
</protein>
<evidence type="ECO:0000313" key="1">
    <source>
        <dbReference type="EMBL" id="KAH3876658.1"/>
    </source>
</evidence>
<keyword evidence="2" id="KW-1185">Reference proteome</keyword>
<gene>
    <name evidence="1" type="ORF">DPMN_000506</name>
</gene>